<name>A0A0C9T8R6_PAXIN</name>
<dbReference type="AlphaFoldDB" id="A0A0C9T8R6"/>
<keyword evidence="3" id="KW-1185">Reference proteome</keyword>
<feature type="compositionally biased region" description="Polar residues" evidence="1">
    <location>
        <begin position="1"/>
        <end position="20"/>
    </location>
</feature>
<protein>
    <submittedName>
        <fullName evidence="2">Uncharacterized protein</fullName>
    </submittedName>
</protein>
<organism evidence="2 3">
    <name type="scientific">Paxillus involutus ATCC 200175</name>
    <dbReference type="NCBI Taxonomy" id="664439"/>
    <lineage>
        <taxon>Eukaryota</taxon>
        <taxon>Fungi</taxon>
        <taxon>Dikarya</taxon>
        <taxon>Basidiomycota</taxon>
        <taxon>Agaricomycotina</taxon>
        <taxon>Agaricomycetes</taxon>
        <taxon>Agaricomycetidae</taxon>
        <taxon>Boletales</taxon>
        <taxon>Paxilineae</taxon>
        <taxon>Paxillaceae</taxon>
        <taxon>Paxillus</taxon>
    </lineage>
</organism>
<dbReference type="EMBL" id="KN821653">
    <property type="protein sequence ID" value="KIJ04632.1"/>
    <property type="molecule type" value="Genomic_DNA"/>
</dbReference>
<feature type="region of interest" description="Disordered" evidence="1">
    <location>
        <begin position="1"/>
        <end position="52"/>
    </location>
</feature>
<evidence type="ECO:0000313" key="2">
    <source>
        <dbReference type="EMBL" id="KIJ04632.1"/>
    </source>
</evidence>
<proteinExistence type="predicted"/>
<sequence length="86" mass="9591">MRSQNTTSSQAQVGRRFSQSRGRKTPVFGDPPSTPERPPVNSSIQHPLKRKSDDDLSNCAVAKHCVWQPPLHPREAVCELIYPVSP</sequence>
<dbReference type="OrthoDB" id="10624842at2759"/>
<evidence type="ECO:0000256" key="1">
    <source>
        <dbReference type="SAM" id="MobiDB-lite"/>
    </source>
</evidence>
<reference evidence="2 3" key="1">
    <citation type="submission" date="2014-06" db="EMBL/GenBank/DDBJ databases">
        <authorList>
            <consortium name="DOE Joint Genome Institute"/>
            <person name="Kuo A."/>
            <person name="Kohler A."/>
            <person name="Nagy L.G."/>
            <person name="Floudas D."/>
            <person name="Copeland A."/>
            <person name="Barry K.W."/>
            <person name="Cichocki N."/>
            <person name="Veneault-Fourrey C."/>
            <person name="LaButti K."/>
            <person name="Lindquist E.A."/>
            <person name="Lipzen A."/>
            <person name="Lundell T."/>
            <person name="Morin E."/>
            <person name="Murat C."/>
            <person name="Sun H."/>
            <person name="Tunlid A."/>
            <person name="Henrissat B."/>
            <person name="Grigoriev I.V."/>
            <person name="Hibbett D.S."/>
            <person name="Martin F."/>
            <person name="Nordberg H.P."/>
            <person name="Cantor M.N."/>
            <person name="Hua S.X."/>
        </authorList>
    </citation>
    <scope>NUCLEOTIDE SEQUENCE [LARGE SCALE GENOMIC DNA]</scope>
    <source>
        <strain evidence="2 3">ATCC 200175</strain>
    </source>
</reference>
<evidence type="ECO:0000313" key="3">
    <source>
        <dbReference type="Proteomes" id="UP000053647"/>
    </source>
</evidence>
<reference evidence="3" key="2">
    <citation type="submission" date="2015-01" db="EMBL/GenBank/DDBJ databases">
        <title>Evolutionary Origins and Diversification of the Mycorrhizal Mutualists.</title>
        <authorList>
            <consortium name="DOE Joint Genome Institute"/>
            <consortium name="Mycorrhizal Genomics Consortium"/>
            <person name="Kohler A."/>
            <person name="Kuo A."/>
            <person name="Nagy L.G."/>
            <person name="Floudas D."/>
            <person name="Copeland A."/>
            <person name="Barry K.W."/>
            <person name="Cichocki N."/>
            <person name="Veneault-Fourrey C."/>
            <person name="LaButti K."/>
            <person name="Lindquist E.A."/>
            <person name="Lipzen A."/>
            <person name="Lundell T."/>
            <person name="Morin E."/>
            <person name="Murat C."/>
            <person name="Riley R."/>
            <person name="Ohm R."/>
            <person name="Sun H."/>
            <person name="Tunlid A."/>
            <person name="Henrissat B."/>
            <person name="Grigoriev I.V."/>
            <person name="Hibbett D.S."/>
            <person name="Martin F."/>
        </authorList>
    </citation>
    <scope>NUCLEOTIDE SEQUENCE [LARGE SCALE GENOMIC DNA]</scope>
    <source>
        <strain evidence="3">ATCC 200175</strain>
    </source>
</reference>
<dbReference type="HOGENOM" id="CLU_2498488_0_0_1"/>
<accession>A0A0C9T8R6</accession>
<gene>
    <name evidence="2" type="ORF">PAXINDRAFT_22074</name>
</gene>
<dbReference type="Proteomes" id="UP000053647">
    <property type="component" value="Unassembled WGS sequence"/>
</dbReference>